<dbReference type="InterPro" id="IPR049390">
    <property type="entry name" value="FBF1_C"/>
</dbReference>
<dbReference type="InterPro" id="IPR033561">
    <property type="entry name" value="FBF1"/>
</dbReference>
<feature type="region of interest" description="Disordered" evidence="2">
    <location>
        <begin position="24"/>
        <end position="44"/>
    </location>
</feature>
<evidence type="ECO:0000256" key="2">
    <source>
        <dbReference type="SAM" id="MobiDB-lite"/>
    </source>
</evidence>
<name>A0ABM3LS42_BICAN</name>
<keyword evidence="1" id="KW-0175">Coiled coil</keyword>
<feature type="coiled-coil region" evidence="1">
    <location>
        <begin position="629"/>
        <end position="790"/>
    </location>
</feature>
<reference evidence="5" key="1">
    <citation type="submission" date="2025-08" db="UniProtKB">
        <authorList>
            <consortium name="RefSeq"/>
        </authorList>
    </citation>
    <scope>IDENTIFICATION</scope>
</reference>
<evidence type="ECO:0000313" key="4">
    <source>
        <dbReference type="Proteomes" id="UP001652582"/>
    </source>
</evidence>
<feature type="compositionally biased region" description="Basic and acidic residues" evidence="2">
    <location>
        <begin position="138"/>
        <end position="155"/>
    </location>
</feature>
<feature type="region of interest" description="Disordered" evidence="2">
    <location>
        <begin position="249"/>
        <end position="282"/>
    </location>
</feature>
<dbReference type="RefSeq" id="XP_052741892.1">
    <property type="nucleotide sequence ID" value="XM_052885932.1"/>
</dbReference>
<protein>
    <submittedName>
        <fullName evidence="5">Titin homolog</fullName>
    </submittedName>
</protein>
<feature type="compositionally biased region" description="Basic and acidic residues" evidence="2">
    <location>
        <begin position="35"/>
        <end position="44"/>
    </location>
</feature>
<dbReference type="Proteomes" id="UP001652582">
    <property type="component" value="Chromosome 15"/>
</dbReference>
<keyword evidence="4" id="KW-1185">Reference proteome</keyword>
<feature type="compositionally biased region" description="Basic and acidic residues" evidence="2">
    <location>
        <begin position="108"/>
        <end position="121"/>
    </location>
</feature>
<evidence type="ECO:0000256" key="1">
    <source>
        <dbReference type="SAM" id="Coils"/>
    </source>
</evidence>
<sequence>MNFNIEDPLAGILSDGSDDSFFDDDILGKKKPPKKKETPTAEKKNALFEIGEPLTQTSNNTKFEDKDIVGDASLKRESSYKDIKNVQRMSPTPFKRTISKDSINVSQRESKTKLGNEKIDSSKSPAKSKPSVSIEKLSMLDDKKKDSVKPLERGKSSQSLLDDILGGPSIKPSASSHSTRPVAAAKKQDFDLDTILGTEPKQTVSTKIETQNTLKVEATKDSKLKKGKADDWLGIFQEKDDIIEEEDDDVPEWLGGGSKKKKPVTQPTTETKPTKQPHPEEKVNLQVDTPEAHKSTIDLDTDRVKKVDIPVNPKLDINQEDLTMEGASLYLQQQESQLMIALQLKAQDEKLASMQLRQKESQRVQREAALAQHEQIDAMLRRQADHRLQMQNIIAAHQERITQRIKVSETVVFSRLFFKKQALLGDVNPEQDEVYGTSNEYETTGDRKESPFAKERKQLLQLVQSLQENHDKEVDLMETSYRRQLAFLEVSFTQSEERMKEESDKLIKFYAEKISWLDEHHQLYKRMYEENLISLTERHKNEHDMLKQQHLENIRVLQEHHVALMENIKNAVKQEQVLIKESATFSSDLQELLSNLKSSNEKCGQLCEKVESISQNTQRDSERSLQIRETQISDMIEQLRKEKENFEKEKSESKNLVNMLEARLKQMTSTIEEESALLRQKKMEFEFEKATFSKQTEFAKNVLKKQDEEIKMLKEDIQKEYQEKNSKIEEERAKALKDSALVAKEKASIQSLKLELEKTKAELQGQLEELAEERTKLNTEKQELHLEEQRVMSKSRDLDLLAKTAMEKQSQADKKYSEAEFLQKKYEDRIRRVQEHVVSLNAREKQIAKEKVALSRERLSLHNERKEIDNRQQCSLCRSSQYNTDYVYAPYNLPVSRDYRNLSSPINVVEADMAVLMSRVGHDGNVDGVDGDQESRPYKDYMDPKLMMLRLDVQQVISHLDQTKKDNVNNDLQE</sequence>
<feature type="compositionally biased region" description="Low complexity" evidence="2">
    <location>
        <begin position="122"/>
        <end position="133"/>
    </location>
</feature>
<evidence type="ECO:0000313" key="5">
    <source>
        <dbReference type="RefSeq" id="XP_052741892.1"/>
    </source>
</evidence>
<proteinExistence type="predicted"/>
<dbReference type="PANTHER" id="PTHR33689">
    <property type="entry name" value="FAS-BINDING FACTOR 1"/>
    <property type="match status" value="1"/>
</dbReference>
<feature type="domain" description="Fas-binding factor 1 C-terminal" evidence="3">
    <location>
        <begin position="455"/>
        <end position="734"/>
    </location>
</feature>
<dbReference type="PANTHER" id="PTHR33689:SF1">
    <property type="entry name" value="FAS-BINDING FACTOR 1"/>
    <property type="match status" value="1"/>
</dbReference>
<dbReference type="GeneID" id="112054158"/>
<gene>
    <name evidence="5" type="primary">LOC112054158</name>
</gene>
<accession>A0ABM3LS42</accession>
<evidence type="ECO:0000259" key="3">
    <source>
        <dbReference type="Pfam" id="PF21007"/>
    </source>
</evidence>
<feature type="region of interest" description="Disordered" evidence="2">
    <location>
        <begin position="77"/>
        <end position="190"/>
    </location>
</feature>
<dbReference type="Pfam" id="PF21007">
    <property type="entry name" value="FBF1"/>
    <property type="match status" value="1"/>
</dbReference>
<organism evidence="4 5">
    <name type="scientific">Bicyclus anynana</name>
    <name type="common">Squinting bush brown butterfly</name>
    <dbReference type="NCBI Taxonomy" id="110368"/>
    <lineage>
        <taxon>Eukaryota</taxon>
        <taxon>Metazoa</taxon>
        <taxon>Ecdysozoa</taxon>
        <taxon>Arthropoda</taxon>
        <taxon>Hexapoda</taxon>
        <taxon>Insecta</taxon>
        <taxon>Pterygota</taxon>
        <taxon>Neoptera</taxon>
        <taxon>Endopterygota</taxon>
        <taxon>Lepidoptera</taxon>
        <taxon>Glossata</taxon>
        <taxon>Ditrysia</taxon>
        <taxon>Papilionoidea</taxon>
        <taxon>Nymphalidae</taxon>
        <taxon>Satyrinae</taxon>
        <taxon>Satyrini</taxon>
        <taxon>Mycalesina</taxon>
        <taxon>Bicyclus</taxon>
    </lineage>
</organism>